<protein>
    <submittedName>
        <fullName evidence="1">Uncharacterized protein</fullName>
    </submittedName>
</protein>
<dbReference type="Proteomes" id="UP000030121">
    <property type="component" value="Unassembled WGS sequence"/>
</dbReference>
<reference evidence="1 2" key="1">
    <citation type="submission" date="2013-09" db="EMBL/GenBank/DDBJ databases">
        <authorList>
            <person name="Zeng Z."/>
            <person name="Chen C."/>
        </authorList>
    </citation>
    <scope>NUCLEOTIDE SEQUENCE [LARGE SCALE GENOMIC DNA]</scope>
    <source>
        <strain evidence="1 2">GH29-5</strain>
    </source>
</reference>
<organism evidence="1 2">
    <name type="scientific">Flavobacterium suncheonense GH29-5 = DSM 17707</name>
    <dbReference type="NCBI Taxonomy" id="1121899"/>
    <lineage>
        <taxon>Bacteria</taxon>
        <taxon>Pseudomonadati</taxon>
        <taxon>Bacteroidota</taxon>
        <taxon>Flavobacteriia</taxon>
        <taxon>Flavobacteriales</taxon>
        <taxon>Flavobacteriaceae</taxon>
        <taxon>Flavobacterium</taxon>
    </lineage>
</organism>
<sequence length="277" mass="32140">MEQPTNPDNLGRPFVENVEGYFSEFVEFVGGKIIEKLENNLSDRPNADYIFENPDVIAELKCFQKDVFSDSDDFPKLERLYEKWFANKSISQTQFRKIVFQGGPLPEKCIADLIEIASKTIERAIYKANKQIQESKSTFEKKNANGILFLINDGNYFFNTQGFITIISNVLARKFSNPSFDVCIYITINQVTQKPGSDFDYTYWVPIYTRIDKNGETVQDENLFNFVNSLGENLFGDFFTFKTGQVCVNRSEIENLENGWEEMKKHQFVPKEIVYKK</sequence>
<keyword evidence="2" id="KW-1185">Reference proteome</keyword>
<name>A0A0A2M5K1_9FLAO</name>
<dbReference type="EMBL" id="JRLW01000024">
    <property type="protein sequence ID" value="KGO86693.1"/>
    <property type="molecule type" value="Genomic_DNA"/>
</dbReference>
<comment type="caution">
    <text evidence="1">The sequence shown here is derived from an EMBL/GenBank/DDBJ whole genome shotgun (WGS) entry which is preliminary data.</text>
</comment>
<dbReference type="eggNOG" id="ENOG5033RWE">
    <property type="taxonomic scope" value="Bacteria"/>
</dbReference>
<dbReference type="OrthoDB" id="1357943at2"/>
<dbReference type="STRING" id="1121899.GCA_000430025_02626"/>
<dbReference type="AlphaFoldDB" id="A0A0A2M5K1"/>
<evidence type="ECO:0000313" key="1">
    <source>
        <dbReference type="EMBL" id="KGO86693.1"/>
    </source>
</evidence>
<accession>A0A0A2M5K1</accession>
<gene>
    <name evidence="1" type="ORF">Q764_13565</name>
</gene>
<evidence type="ECO:0000313" key="2">
    <source>
        <dbReference type="Proteomes" id="UP000030121"/>
    </source>
</evidence>
<proteinExistence type="predicted"/>
<dbReference type="RefSeq" id="WP_026980926.1">
    <property type="nucleotide sequence ID" value="NZ_AUCZ01000017.1"/>
</dbReference>